<evidence type="ECO:0000313" key="3">
    <source>
        <dbReference type="Proteomes" id="UP000186336"/>
    </source>
</evidence>
<dbReference type="SMART" id="SM00849">
    <property type="entry name" value="Lactamase_B"/>
    <property type="match status" value="1"/>
</dbReference>
<dbReference type="Pfam" id="PF00753">
    <property type="entry name" value="Lactamase_B"/>
    <property type="match status" value="1"/>
</dbReference>
<dbReference type="EMBL" id="CP019312">
    <property type="protein sequence ID" value="APX12887.1"/>
    <property type="molecule type" value="Genomic_DNA"/>
</dbReference>
<dbReference type="InterPro" id="IPR001279">
    <property type="entry name" value="Metallo-B-lactamas"/>
</dbReference>
<dbReference type="PANTHER" id="PTHR42951:SF17">
    <property type="entry name" value="METALLO-BETA-LACTAMASE DOMAIN-CONTAINING PROTEIN"/>
    <property type="match status" value="1"/>
</dbReference>
<accession>A0A1P8MXS2</accession>
<dbReference type="KEGG" id="tom:BWR18_15230"/>
<dbReference type="AlphaFoldDB" id="A0A1P8MXS2"/>
<dbReference type="SUPFAM" id="SSF56281">
    <property type="entry name" value="Metallo-hydrolase/oxidoreductase"/>
    <property type="match status" value="1"/>
</dbReference>
<dbReference type="STRING" id="299262.BWR18_15230"/>
<proteinExistence type="predicted"/>
<organism evidence="2 3">
    <name type="scientific">Tateyamaria omphalii</name>
    <dbReference type="NCBI Taxonomy" id="299262"/>
    <lineage>
        <taxon>Bacteria</taxon>
        <taxon>Pseudomonadati</taxon>
        <taxon>Pseudomonadota</taxon>
        <taxon>Alphaproteobacteria</taxon>
        <taxon>Rhodobacterales</taxon>
        <taxon>Roseobacteraceae</taxon>
        <taxon>Tateyamaria</taxon>
    </lineage>
</organism>
<sequence>MIQIGEGAWQIPVMPRQSVNCYLLGDVLVDAGIRRSGHKLLAALRGKAVGGHVLTHAHPDHQGATAEVCRALNLPLMCHGAEREAAETGYVLGSFPNPTSLMARMQQRFFAGEGYPVARTLVEGDKVGGFEVVETPGHTAGHISFWRASDGVLIAGDAAVGMNLFTTVPRLGLPLDIATWDMEAARASIRKLAGLAPRRVAFGHGPAVDGARFVQFAATLT</sequence>
<dbReference type="Proteomes" id="UP000186336">
    <property type="component" value="Chromosome"/>
</dbReference>
<dbReference type="InterPro" id="IPR036866">
    <property type="entry name" value="RibonucZ/Hydroxyglut_hydro"/>
</dbReference>
<dbReference type="RefSeq" id="WP_076629310.1">
    <property type="nucleotide sequence ID" value="NZ_CP019312.1"/>
</dbReference>
<dbReference type="InterPro" id="IPR050855">
    <property type="entry name" value="NDM-1-like"/>
</dbReference>
<dbReference type="CDD" id="cd07721">
    <property type="entry name" value="yflN-like_MBL-fold"/>
    <property type="match status" value="1"/>
</dbReference>
<dbReference type="Gene3D" id="3.60.15.10">
    <property type="entry name" value="Ribonuclease Z/Hydroxyacylglutathione hydrolase-like"/>
    <property type="match status" value="1"/>
</dbReference>
<name>A0A1P8MXS2_9RHOB</name>
<dbReference type="OrthoDB" id="7253658at2"/>
<reference evidence="2 3" key="1">
    <citation type="submission" date="2017-01" db="EMBL/GenBank/DDBJ databases">
        <title>Complete genome of Tateyamaria omphalii DOK1-4 isolated from seawater in Dokdo.</title>
        <authorList>
            <person name="Kim J.H."/>
            <person name="Chi W.-J."/>
        </authorList>
    </citation>
    <scope>NUCLEOTIDE SEQUENCE [LARGE SCALE GENOMIC DNA]</scope>
    <source>
        <strain evidence="2 3">DOK1-4</strain>
    </source>
</reference>
<evidence type="ECO:0000313" key="2">
    <source>
        <dbReference type="EMBL" id="APX12887.1"/>
    </source>
</evidence>
<keyword evidence="3" id="KW-1185">Reference proteome</keyword>
<feature type="domain" description="Metallo-beta-lactamase" evidence="1">
    <location>
        <begin position="18"/>
        <end position="204"/>
    </location>
</feature>
<evidence type="ECO:0000259" key="1">
    <source>
        <dbReference type="SMART" id="SM00849"/>
    </source>
</evidence>
<dbReference type="PANTHER" id="PTHR42951">
    <property type="entry name" value="METALLO-BETA-LACTAMASE DOMAIN-CONTAINING"/>
    <property type="match status" value="1"/>
</dbReference>
<gene>
    <name evidence="2" type="ORF">BWR18_15230</name>
</gene>
<protein>
    <recommendedName>
        <fullName evidence="1">Metallo-beta-lactamase domain-containing protein</fullName>
    </recommendedName>
</protein>